<dbReference type="Proteomes" id="UP000594260">
    <property type="component" value="Unplaced"/>
</dbReference>
<dbReference type="PANTHER" id="PTHR16004:SF3">
    <property type="entry name" value="E3 UBIQUITIN-PROTEIN LIGASE RNF31"/>
    <property type="match status" value="1"/>
</dbReference>
<evidence type="ECO:0000313" key="2">
    <source>
        <dbReference type="EnsemblMetazoa" id="XP_022660851"/>
    </source>
</evidence>
<feature type="region of interest" description="Disordered" evidence="1">
    <location>
        <begin position="319"/>
        <end position="338"/>
    </location>
</feature>
<feature type="region of interest" description="Disordered" evidence="1">
    <location>
        <begin position="377"/>
        <end position="475"/>
    </location>
</feature>
<feature type="compositionally biased region" description="Polar residues" evidence="1">
    <location>
        <begin position="389"/>
        <end position="398"/>
    </location>
</feature>
<dbReference type="RefSeq" id="XP_022660851.1">
    <property type="nucleotide sequence ID" value="XM_022805116.1"/>
</dbReference>
<dbReference type="KEGG" id="vde:111250224"/>
<dbReference type="OrthoDB" id="6490268at2759"/>
<dbReference type="EnsemblMetazoa" id="XM_022805116">
    <property type="protein sequence ID" value="XP_022660851"/>
    <property type="gene ID" value="LOC111250224"/>
</dbReference>
<accession>A0A7M7MA04</accession>
<dbReference type="GO" id="GO:1990450">
    <property type="term" value="F:linear polyubiquitin binding"/>
    <property type="evidence" value="ECO:0007669"/>
    <property type="project" value="TreeGrafter"/>
</dbReference>
<feature type="compositionally biased region" description="Polar residues" evidence="1">
    <location>
        <begin position="407"/>
        <end position="419"/>
    </location>
</feature>
<dbReference type="GO" id="GO:0036435">
    <property type="term" value="F:K48-linked polyubiquitin modification-dependent protein binding"/>
    <property type="evidence" value="ECO:0007669"/>
    <property type="project" value="TreeGrafter"/>
</dbReference>
<sequence>MGLEKFSVIAYAQNPLRNYSVGVTPFRRIRQAATNEMNAMDPGAHTGLGWQGPTAFGSGSTDNASGGPDAALDFSKQAVLPASALAGLTNSPTPAGKPNTGDPMRLWYTVDTDPRTAKEISLEALTYSSIDQSVYIMLQVDCPFPKKFDLINIQDLVFANLRNGMSLMELSDCLRILAKYAKELLKPSRERYKHWNKIPFSKGGVAQKWVRMEGTAPILHQLGYTHETSKGYVFPLTSYGPPLALIKVLSLELAMAAAELSVFYNNRHPKAEVITDMLYSSRPAATTTQNNVTLSGETRNTQPAATGSFNVMDLLSPGLKTIKDTEDPPDDISDANGCLSDCQQVRETGSITSVTSFSFSHSGQTCSDPETVVPQDFSVSRKRKELHSSEPTDLTTNNRESRKDLGRQSQKTNTSSSFDRSAKGRDYSASQRDPYAYAEDLSQPRLENKRDGQPSELNGDGQQQGITQCADNQSQQDIRHGYQQELHKNYQDLQDFRNSYGQYRRFLPDNRLPMQEQLMVSSTALPNLSIFGDMLGSVAQEHKD</sequence>
<proteinExistence type="predicted"/>
<protein>
    <submittedName>
        <fullName evidence="2">Uncharacterized protein</fullName>
    </submittedName>
</protein>
<dbReference type="InParanoid" id="A0A7M7MA04"/>
<dbReference type="GO" id="GO:0070530">
    <property type="term" value="F:K63-linked polyubiquitin modification-dependent protein binding"/>
    <property type="evidence" value="ECO:0007669"/>
    <property type="project" value="TreeGrafter"/>
</dbReference>
<dbReference type="GO" id="GO:0071797">
    <property type="term" value="C:LUBAC complex"/>
    <property type="evidence" value="ECO:0007669"/>
    <property type="project" value="InterPro"/>
</dbReference>
<dbReference type="GO" id="GO:0061630">
    <property type="term" value="F:ubiquitin protein ligase activity"/>
    <property type="evidence" value="ECO:0007669"/>
    <property type="project" value="TreeGrafter"/>
</dbReference>
<dbReference type="Gene3D" id="1.20.58.2190">
    <property type="match status" value="1"/>
</dbReference>
<dbReference type="GeneID" id="111250224"/>
<dbReference type="PANTHER" id="PTHR16004">
    <property type="entry name" value="RING FINGER PROTEIN 31-RELATED"/>
    <property type="match status" value="1"/>
</dbReference>
<dbReference type="GO" id="GO:0097039">
    <property type="term" value="P:protein linear polyubiquitination"/>
    <property type="evidence" value="ECO:0007669"/>
    <property type="project" value="TreeGrafter"/>
</dbReference>
<name>A0A7M7MA04_VARDE</name>
<dbReference type="AlphaFoldDB" id="A0A7M7MA04"/>
<evidence type="ECO:0000313" key="3">
    <source>
        <dbReference type="Proteomes" id="UP000594260"/>
    </source>
</evidence>
<organism evidence="2 3">
    <name type="scientific">Varroa destructor</name>
    <name type="common">Honeybee mite</name>
    <dbReference type="NCBI Taxonomy" id="109461"/>
    <lineage>
        <taxon>Eukaryota</taxon>
        <taxon>Metazoa</taxon>
        <taxon>Ecdysozoa</taxon>
        <taxon>Arthropoda</taxon>
        <taxon>Chelicerata</taxon>
        <taxon>Arachnida</taxon>
        <taxon>Acari</taxon>
        <taxon>Parasitiformes</taxon>
        <taxon>Mesostigmata</taxon>
        <taxon>Gamasina</taxon>
        <taxon>Dermanyssoidea</taxon>
        <taxon>Varroidae</taxon>
        <taxon>Varroa</taxon>
    </lineage>
</organism>
<reference evidence="2" key="1">
    <citation type="submission" date="2021-01" db="UniProtKB">
        <authorList>
            <consortium name="EnsemblMetazoa"/>
        </authorList>
    </citation>
    <scope>IDENTIFICATION</scope>
</reference>
<dbReference type="InterPro" id="IPR026254">
    <property type="entry name" value="RNF31-like"/>
</dbReference>
<keyword evidence="3" id="KW-1185">Reference proteome</keyword>
<feature type="compositionally biased region" description="Polar residues" evidence="1">
    <location>
        <begin position="460"/>
        <end position="475"/>
    </location>
</feature>
<evidence type="ECO:0000256" key="1">
    <source>
        <dbReference type="SAM" id="MobiDB-lite"/>
    </source>
</evidence>